<dbReference type="InterPro" id="IPR007110">
    <property type="entry name" value="Ig-like_dom"/>
</dbReference>
<dbReference type="SMART" id="SM00409">
    <property type="entry name" value="IG"/>
    <property type="match status" value="1"/>
</dbReference>
<feature type="region of interest" description="Disordered" evidence="1">
    <location>
        <begin position="125"/>
        <end position="151"/>
    </location>
</feature>
<dbReference type="AlphaFoldDB" id="A0AAN8QDQ8"/>
<comment type="caution">
    <text evidence="4">The sequence shown here is derived from an EMBL/GenBank/DDBJ whole genome shotgun (WGS) entry which is preliminary data.</text>
</comment>
<feature type="transmembrane region" description="Helical" evidence="2">
    <location>
        <begin position="100"/>
        <end position="118"/>
    </location>
</feature>
<dbReference type="Gene3D" id="2.60.40.10">
    <property type="entry name" value="Immunoglobulins"/>
    <property type="match status" value="1"/>
</dbReference>
<dbReference type="InterPro" id="IPR013783">
    <property type="entry name" value="Ig-like_fold"/>
</dbReference>
<evidence type="ECO:0000313" key="5">
    <source>
        <dbReference type="Proteomes" id="UP001356427"/>
    </source>
</evidence>
<gene>
    <name evidence="4" type="ORF">J4Q44_G00288830</name>
</gene>
<name>A0AAN8QDQ8_9TELE</name>
<dbReference type="EMBL" id="JAGTTL010000027">
    <property type="protein sequence ID" value="KAK6300785.1"/>
    <property type="molecule type" value="Genomic_DNA"/>
</dbReference>
<keyword evidence="2" id="KW-1133">Transmembrane helix</keyword>
<keyword evidence="5" id="KW-1185">Reference proteome</keyword>
<evidence type="ECO:0000256" key="2">
    <source>
        <dbReference type="SAM" id="Phobius"/>
    </source>
</evidence>
<dbReference type="Pfam" id="PF13895">
    <property type="entry name" value="Ig_2"/>
    <property type="match status" value="1"/>
</dbReference>
<feature type="compositionally biased region" description="Basic and acidic residues" evidence="1">
    <location>
        <begin position="128"/>
        <end position="139"/>
    </location>
</feature>
<keyword evidence="2" id="KW-0472">Membrane</keyword>
<evidence type="ECO:0000313" key="4">
    <source>
        <dbReference type="EMBL" id="KAK6300785.1"/>
    </source>
</evidence>
<organism evidence="4 5">
    <name type="scientific">Coregonus suidteri</name>
    <dbReference type="NCBI Taxonomy" id="861788"/>
    <lineage>
        <taxon>Eukaryota</taxon>
        <taxon>Metazoa</taxon>
        <taxon>Chordata</taxon>
        <taxon>Craniata</taxon>
        <taxon>Vertebrata</taxon>
        <taxon>Euteleostomi</taxon>
        <taxon>Actinopterygii</taxon>
        <taxon>Neopterygii</taxon>
        <taxon>Teleostei</taxon>
        <taxon>Protacanthopterygii</taxon>
        <taxon>Salmoniformes</taxon>
        <taxon>Salmonidae</taxon>
        <taxon>Coregoninae</taxon>
        <taxon>Coregonus</taxon>
    </lineage>
</organism>
<keyword evidence="2" id="KW-0812">Transmembrane</keyword>
<dbReference type="CDD" id="cd00096">
    <property type="entry name" value="Ig"/>
    <property type="match status" value="1"/>
</dbReference>
<protein>
    <recommendedName>
        <fullName evidence="3">Ig-like domain-containing protein</fullName>
    </recommendedName>
</protein>
<dbReference type="Proteomes" id="UP001356427">
    <property type="component" value="Unassembled WGS sequence"/>
</dbReference>
<feature type="domain" description="Ig-like" evidence="3">
    <location>
        <begin position="4"/>
        <end position="86"/>
    </location>
</feature>
<accession>A0AAN8QDQ8</accession>
<dbReference type="PROSITE" id="PS50835">
    <property type="entry name" value="IG_LIKE"/>
    <property type="match status" value="1"/>
</dbReference>
<dbReference type="InterPro" id="IPR036179">
    <property type="entry name" value="Ig-like_dom_sf"/>
</dbReference>
<reference evidence="4 5" key="1">
    <citation type="submission" date="2021-04" db="EMBL/GenBank/DDBJ databases">
        <authorList>
            <person name="De Guttry C."/>
            <person name="Zahm M."/>
            <person name="Klopp C."/>
            <person name="Cabau C."/>
            <person name="Louis A."/>
            <person name="Berthelot C."/>
            <person name="Parey E."/>
            <person name="Roest Crollius H."/>
            <person name="Montfort J."/>
            <person name="Robinson-Rechavi M."/>
            <person name="Bucao C."/>
            <person name="Bouchez O."/>
            <person name="Gislard M."/>
            <person name="Lluch J."/>
            <person name="Milhes M."/>
            <person name="Lampietro C."/>
            <person name="Lopez Roques C."/>
            <person name="Donnadieu C."/>
            <person name="Braasch I."/>
            <person name="Desvignes T."/>
            <person name="Postlethwait J."/>
            <person name="Bobe J."/>
            <person name="Wedekind C."/>
            <person name="Guiguen Y."/>
        </authorList>
    </citation>
    <scope>NUCLEOTIDE SEQUENCE [LARGE SCALE GENOMIC DNA]</scope>
    <source>
        <strain evidence="4">Cs_M1</strain>
        <tissue evidence="4">Blood</tissue>
    </source>
</reference>
<evidence type="ECO:0000256" key="1">
    <source>
        <dbReference type="SAM" id="MobiDB-lite"/>
    </source>
</evidence>
<proteinExistence type="predicted"/>
<dbReference type="InterPro" id="IPR003599">
    <property type="entry name" value="Ig_sub"/>
</dbReference>
<sequence>MSQPFSDLQVKETPATEEGKVILTCSTTCTLTDNSNPSYIWYKNRQRLTNPNTQDNYLSLDQISSEDAGSYSCSVKGYENLRSPVTFVGEPKSLKNPIEGIIVVVLILIICLLGFMWFRRPPLSTSDTQDRRDTVENGQRDSNPVYDNISGMAMAPTGAQRPITDEQDDVTYASIQHRNQEVPLYSTVPPPETGPGFPIRYCEIQQPQCCSIDIGLDLIKSWVIGIAAFNVIYNFF</sequence>
<dbReference type="PANTHER" id="PTHR46013:SF4">
    <property type="entry name" value="B-CELL RECEPTOR CD22-RELATED"/>
    <property type="match status" value="1"/>
</dbReference>
<dbReference type="PANTHER" id="PTHR46013">
    <property type="entry name" value="VASCULAR CELL ADHESION MOLECULE 1"/>
    <property type="match status" value="1"/>
</dbReference>
<dbReference type="SUPFAM" id="SSF48726">
    <property type="entry name" value="Immunoglobulin"/>
    <property type="match status" value="1"/>
</dbReference>
<evidence type="ECO:0000259" key="3">
    <source>
        <dbReference type="PROSITE" id="PS50835"/>
    </source>
</evidence>